<dbReference type="Pfam" id="PF00170">
    <property type="entry name" value="bZIP_1"/>
    <property type="match status" value="1"/>
</dbReference>
<keyword evidence="5" id="KW-0539">Nucleus</keyword>
<dbReference type="GO" id="GO:0005634">
    <property type="term" value="C:nucleus"/>
    <property type="evidence" value="ECO:0007669"/>
    <property type="project" value="UniProtKB-SubCell"/>
</dbReference>
<dbReference type="SMART" id="SM00338">
    <property type="entry name" value="BRLZ"/>
    <property type="match status" value="1"/>
</dbReference>
<reference evidence="9" key="1">
    <citation type="submission" date="2012-06" db="EMBL/GenBank/DDBJ databases">
        <title>A Tamarix bZIP transcription factor, ThbZIP1, enhances tolerance to abiotic stresses by modulating a series of stress tolerance related genes and controlling reactive oxygen species.</title>
        <authorList>
            <person name="Ji X."/>
            <person name="Wang Y."/>
            <person name="Liu G."/>
            <person name="Liu Y."/>
            <person name="Zheng L."/>
        </authorList>
    </citation>
    <scope>NUCLEOTIDE SEQUENCE</scope>
</reference>
<dbReference type="InterPro" id="IPR046347">
    <property type="entry name" value="bZIP_sf"/>
</dbReference>
<feature type="domain" description="BZIP" evidence="8">
    <location>
        <begin position="179"/>
        <end position="242"/>
    </location>
</feature>
<dbReference type="PROSITE" id="PS50217">
    <property type="entry name" value="BZIP"/>
    <property type="match status" value="1"/>
</dbReference>
<evidence type="ECO:0000256" key="2">
    <source>
        <dbReference type="ARBA" id="ARBA00023015"/>
    </source>
</evidence>
<comment type="subcellular location">
    <subcellularLocation>
        <location evidence="1">Nucleus</location>
    </subcellularLocation>
</comment>
<evidence type="ECO:0000256" key="5">
    <source>
        <dbReference type="ARBA" id="ARBA00023242"/>
    </source>
</evidence>
<dbReference type="SUPFAM" id="SSF57959">
    <property type="entry name" value="Leucine zipper domain"/>
    <property type="match status" value="1"/>
</dbReference>
<sequence>MNPNYYSKSGSGPFSRSVVIDQIPETPQRAAHHRRAHSDTSFRFPDDLLFDVSDVDLSSLDLLTTNHINSPPPTECNHVPMTLDSSKSDESSSDVKSTATRPPPPRHNHLRSLSVDADFFEGLSFGAATNGGDGSDEGKPAAVVGDKRVGRHRHSSSMDGFDGDSVLDGVKKAMAPEKLAKRAKRILANRQSAARSKERKIRYTSELERKVQTLQTEATTLSAQVTMLQRDTAGMNAENRELKLRLQAMEQQAQLRDALNETLREEVQRLRVATGQVSAATHTNGGSSSHFSHPQGVPCYGAQQAQHLQPQLYQQQQQYQRPASSTGEQTVDKQLRPSFLDYNHRIQ</sequence>
<keyword evidence="2" id="KW-0805">Transcription regulation</keyword>
<evidence type="ECO:0000259" key="8">
    <source>
        <dbReference type="PROSITE" id="PS50217"/>
    </source>
</evidence>
<evidence type="ECO:0000256" key="4">
    <source>
        <dbReference type="ARBA" id="ARBA00023163"/>
    </source>
</evidence>
<keyword evidence="3" id="KW-0238">DNA-binding</keyword>
<dbReference type="InterPro" id="IPR004827">
    <property type="entry name" value="bZIP"/>
</dbReference>
<dbReference type="GO" id="GO:0003700">
    <property type="term" value="F:DNA-binding transcription factor activity"/>
    <property type="evidence" value="ECO:0007669"/>
    <property type="project" value="InterPro"/>
</dbReference>
<evidence type="ECO:0000313" key="9">
    <source>
        <dbReference type="EMBL" id="AFO63283.1"/>
    </source>
</evidence>
<feature type="compositionally biased region" description="Polar residues" evidence="7">
    <location>
        <begin position="275"/>
        <end position="292"/>
    </location>
</feature>
<feature type="compositionally biased region" description="Low complexity" evidence="7">
    <location>
        <begin position="302"/>
        <end position="320"/>
    </location>
</feature>
<keyword evidence="4" id="KW-0804">Transcription</keyword>
<dbReference type="Gene3D" id="1.20.5.170">
    <property type="match status" value="1"/>
</dbReference>
<dbReference type="CDD" id="cd14703">
    <property type="entry name" value="bZIP_plant_RF2"/>
    <property type="match status" value="1"/>
</dbReference>
<evidence type="ECO:0000256" key="7">
    <source>
        <dbReference type="SAM" id="MobiDB-lite"/>
    </source>
</evidence>
<dbReference type="GO" id="GO:0003677">
    <property type="term" value="F:DNA binding"/>
    <property type="evidence" value="ECO:0007669"/>
    <property type="project" value="UniProtKB-KW"/>
</dbReference>
<feature type="region of interest" description="Disordered" evidence="7">
    <location>
        <begin position="66"/>
        <end position="109"/>
    </location>
</feature>
<evidence type="ECO:0000256" key="1">
    <source>
        <dbReference type="ARBA" id="ARBA00004123"/>
    </source>
</evidence>
<dbReference type="PANTHER" id="PTHR13690">
    <property type="entry name" value="TRANSCRIPTION FACTOR POSF21-RELATED"/>
    <property type="match status" value="1"/>
</dbReference>
<accession>I7C781</accession>
<evidence type="ECO:0000256" key="6">
    <source>
        <dbReference type="SAM" id="Coils"/>
    </source>
</evidence>
<protein>
    <submittedName>
        <fullName evidence="9">BZIP4</fullName>
    </submittedName>
</protein>
<feature type="coiled-coil region" evidence="6">
    <location>
        <begin position="204"/>
        <end position="269"/>
    </location>
</feature>
<dbReference type="PANTHER" id="PTHR13690:SF86">
    <property type="entry name" value="TRANSCRIPTION FACTOR VIP1"/>
    <property type="match status" value="1"/>
</dbReference>
<evidence type="ECO:0000256" key="3">
    <source>
        <dbReference type="ARBA" id="ARBA00023125"/>
    </source>
</evidence>
<dbReference type="AlphaFoldDB" id="I7C781"/>
<organism evidence="9">
    <name type="scientific">Tamarix hispida</name>
    <dbReference type="NCBI Taxonomy" id="189793"/>
    <lineage>
        <taxon>Eukaryota</taxon>
        <taxon>Viridiplantae</taxon>
        <taxon>Streptophyta</taxon>
        <taxon>Embryophyta</taxon>
        <taxon>Tracheophyta</taxon>
        <taxon>Spermatophyta</taxon>
        <taxon>Magnoliopsida</taxon>
        <taxon>eudicotyledons</taxon>
        <taxon>Gunneridae</taxon>
        <taxon>Pentapetalae</taxon>
        <taxon>Caryophyllales</taxon>
        <taxon>Tamaricaceae</taxon>
        <taxon>Tamarix</taxon>
    </lineage>
</organism>
<dbReference type="FunFam" id="1.20.5.170:FF:000083">
    <property type="entry name" value="Transcription factor VIP1"/>
    <property type="match status" value="1"/>
</dbReference>
<dbReference type="InterPro" id="IPR044759">
    <property type="entry name" value="bZIP_RF2"/>
</dbReference>
<keyword evidence="6" id="KW-0175">Coiled coil</keyword>
<feature type="region of interest" description="Disordered" evidence="7">
    <location>
        <begin position="274"/>
        <end position="347"/>
    </location>
</feature>
<name>I7C781_9CARY</name>
<dbReference type="EMBL" id="JX169812">
    <property type="protein sequence ID" value="AFO63283.1"/>
    <property type="molecule type" value="mRNA"/>
</dbReference>
<proteinExistence type="evidence at transcript level"/>